<comment type="subcellular location">
    <subcellularLocation>
        <location evidence="2">Nucleus</location>
    </subcellularLocation>
</comment>
<evidence type="ECO:0000256" key="6">
    <source>
        <dbReference type="ARBA" id="ARBA00022763"/>
    </source>
</evidence>
<keyword evidence="10" id="KW-0539">Nucleus</keyword>
<keyword evidence="7 11" id="KW-0863">Zinc-finger</keyword>
<dbReference type="GO" id="GO:0061630">
    <property type="term" value="F:ubiquitin protein ligase activity"/>
    <property type="evidence" value="ECO:0007669"/>
    <property type="project" value="UniProtKB-EC"/>
</dbReference>
<evidence type="ECO:0000256" key="8">
    <source>
        <dbReference type="ARBA" id="ARBA00022786"/>
    </source>
</evidence>
<reference evidence="15" key="1">
    <citation type="journal article" date="2013" name="PLoS ONE">
        <title>Gene expression in gut symbiotic organ of stinkbug affected by extracellular bacterial symbiont.</title>
        <authorList>
            <person name="Futahashi R."/>
            <person name="Tanaka K."/>
            <person name="Tanahashi M."/>
            <person name="Nikoh N."/>
            <person name="Kikuchi Y."/>
            <person name="Lee B.L."/>
            <person name="Fukatsu T."/>
        </authorList>
    </citation>
    <scope>NUCLEOTIDE SEQUENCE</scope>
    <source>
        <tissue evidence="15">Midgut</tissue>
    </source>
</reference>
<evidence type="ECO:0000256" key="7">
    <source>
        <dbReference type="ARBA" id="ARBA00022771"/>
    </source>
</evidence>
<dbReference type="GO" id="GO:0006302">
    <property type="term" value="P:double-strand break repair"/>
    <property type="evidence" value="ECO:0007669"/>
    <property type="project" value="TreeGrafter"/>
</dbReference>
<keyword evidence="4" id="KW-0808">Transferase</keyword>
<dbReference type="GO" id="GO:0031491">
    <property type="term" value="F:nucleosome binding"/>
    <property type="evidence" value="ECO:0007669"/>
    <property type="project" value="TreeGrafter"/>
</dbReference>
<evidence type="ECO:0000256" key="2">
    <source>
        <dbReference type="ARBA" id="ARBA00004123"/>
    </source>
</evidence>
<keyword evidence="6" id="KW-0227">DNA damage</keyword>
<proteinExistence type="evidence at transcript level"/>
<feature type="region of interest" description="Disordered" evidence="13">
    <location>
        <begin position="371"/>
        <end position="391"/>
    </location>
</feature>
<evidence type="ECO:0000256" key="10">
    <source>
        <dbReference type="ARBA" id="ARBA00023242"/>
    </source>
</evidence>
<dbReference type="PROSITE" id="PS00518">
    <property type="entry name" value="ZF_RING_1"/>
    <property type="match status" value="1"/>
</dbReference>
<dbReference type="InterPro" id="IPR001841">
    <property type="entry name" value="Znf_RING"/>
</dbReference>
<keyword evidence="12" id="KW-0175">Coiled coil</keyword>
<feature type="domain" description="RING-type" evidence="14">
    <location>
        <begin position="20"/>
        <end position="59"/>
    </location>
</feature>
<feature type="coiled-coil region" evidence="12">
    <location>
        <begin position="328"/>
        <end position="362"/>
    </location>
</feature>
<dbReference type="GO" id="GO:0005634">
    <property type="term" value="C:nucleus"/>
    <property type="evidence" value="ECO:0007669"/>
    <property type="project" value="UniProtKB-SubCell"/>
</dbReference>
<keyword evidence="5" id="KW-0479">Metal-binding</keyword>
<dbReference type="Gene3D" id="3.30.40.10">
    <property type="entry name" value="Zinc/RING finger domain, C3HC4 (zinc finger)"/>
    <property type="match status" value="1"/>
</dbReference>
<keyword evidence="9" id="KW-0862">Zinc</keyword>
<dbReference type="PANTHER" id="PTHR23328">
    <property type="entry name" value="RING-TYPE DOMAIN-CONTAINING PROTEIN"/>
    <property type="match status" value="1"/>
</dbReference>
<dbReference type="GO" id="GO:0035861">
    <property type="term" value="C:site of double-strand break"/>
    <property type="evidence" value="ECO:0007669"/>
    <property type="project" value="TreeGrafter"/>
</dbReference>
<dbReference type="PANTHER" id="PTHR23328:SF0">
    <property type="entry name" value="RING-TYPE DOMAIN-CONTAINING PROTEIN"/>
    <property type="match status" value="1"/>
</dbReference>
<evidence type="ECO:0000256" key="12">
    <source>
        <dbReference type="SAM" id="Coils"/>
    </source>
</evidence>
<evidence type="ECO:0000256" key="9">
    <source>
        <dbReference type="ARBA" id="ARBA00022833"/>
    </source>
</evidence>
<organism evidence="15">
    <name type="scientific">Riptortus pedestris</name>
    <name type="common">Bean bug</name>
    <dbReference type="NCBI Taxonomy" id="329032"/>
    <lineage>
        <taxon>Eukaryota</taxon>
        <taxon>Metazoa</taxon>
        <taxon>Ecdysozoa</taxon>
        <taxon>Arthropoda</taxon>
        <taxon>Hexapoda</taxon>
        <taxon>Insecta</taxon>
        <taxon>Pterygota</taxon>
        <taxon>Neoptera</taxon>
        <taxon>Paraneoptera</taxon>
        <taxon>Hemiptera</taxon>
        <taxon>Heteroptera</taxon>
        <taxon>Panheteroptera</taxon>
        <taxon>Pentatomomorpha</taxon>
        <taxon>Coreoidea</taxon>
        <taxon>Alydidae</taxon>
        <taxon>Riptortus</taxon>
    </lineage>
</organism>
<keyword evidence="8" id="KW-0833">Ubl conjugation pathway</keyword>
<evidence type="ECO:0000256" key="11">
    <source>
        <dbReference type="PROSITE-ProRule" id="PRU00175"/>
    </source>
</evidence>
<accession>R4WDT0</accession>
<dbReference type="Pfam" id="PF13920">
    <property type="entry name" value="zf-C3HC4_3"/>
    <property type="match status" value="1"/>
</dbReference>
<comment type="catalytic activity">
    <reaction evidence="1">
        <text>S-ubiquitinyl-[E2 ubiquitin-conjugating enzyme]-L-cysteine + [acceptor protein]-L-lysine = [E2 ubiquitin-conjugating enzyme]-L-cysteine + N(6)-ubiquitinyl-[acceptor protein]-L-lysine.</text>
        <dbReference type="EC" id="2.3.2.27"/>
    </reaction>
</comment>
<dbReference type="SUPFAM" id="SSF57850">
    <property type="entry name" value="RING/U-box"/>
    <property type="match status" value="1"/>
</dbReference>
<protein>
    <recommendedName>
        <fullName evidence="3">RING-type E3 ubiquitin transferase</fullName>
        <ecNumber evidence="3">2.3.2.27</ecNumber>
    </recommendedName>
</protein>
<dbReference type="EC" id="2.3.2.27" evidence="3"/>
<evidence type="ECO:0000313" key="15">
    <source>
        <dbReference type="EMBL" id="BAN21158.1"/>
    </source>
</evidence>
<evidence type="ECO:0000259" key="14">
    <source>
        <dbReference type="PROSITE" id="PS50089"/>
    </source>
</evidence>
<feature type="coiled-coil region" evidence="12">
    <location>
        <begin position="146"/>
        <end position="173"/>
    </location>
</feature>
<dbReference type="EMBL" id="AK417943">
    <property type="protein sequence ID" value="BAN21158.1"/>
    <property type="molecule type" value="mRNA"/>
</dbReference>
<dbReference type="InterPro" id="IPR051657">
    <property type="entry name" value="RNF168/RNF169_E3_ubiq-ligase"/>
</dbReference>
<evidence type="ECO:0000256" key="1">
    <source>
        <dbReference type="ARBA" id="ARBA00000900"/>
    </source>
</evidence>
<evidence type="ECO:0000256" key="4">
    <source>
        <dbReference type="ARBA" id="ARBA00022679"/>
    </source>
</evidence>
<dbReference type="PROSITE" id="PS50089">
    <property type="entry name" value="ZF_RING_2"/>
    <property type="match status" value="1"/>
</dbReference>
<evidence type="ECO:0000256" key="13">
    <source>
        <dbReference type="SAM" id="MobiDB-lite"/>
    </source>
</evidence>
<name>R4WDT0_RIPPE</name>
<dbReference type="InterPro" id="IPR013083">
    <property type="entry name" value="Znf_RING/FYVE/PHD"/>
</dbReference>
<feature type="region of interest" description="Disordered" evidence="13">
    <location>
        <begin position="196"/>
        <end position="217"/>
    </location>
</feature>
<dbReference type="InterPro" id="IPR017907">
    <property type="entry name" value="Znf_RING_CS"/>
</dbReference>
<dbReference type="GO" id="GO:0008270">
    <property type="term" value="F:zinc ion binding"/>
    <property type="evidence" value="ECO:0007669"/>
    <property type="project" value="UniProtKB-KW"/>
</dbReference>
<evidence type="ECO:0000256" key="5">
    <source>
        <dbReference type="ARBA" id="ARBA00022723"/>
    </source>
</evidence>
<evidence type="ECO:0000256" key="3">
    <source>
        <dbReference type="ARBA" id="ARBA00012483"/>
    </source>
</evidence>
<sequence>MTTAVCKISHKKLKLDDVLCPICREIYIEPISLPCKHVVCLQCLEKTVENNSLVCPICRTRIGTFIRLAKNLKKIVDQAFWERLKIQFPSEIRRKLNGEEDGISNKVLDRPPPQVLAEKGSIKEEFDEMFHKLKIEEERTRRAEQIASEQLAKKIMEEEIEQEMRRKRKSEEIAKSDVLYIKSLIMSENAQRDSYSYKSYEDGNESSSSSVSNDHDSISDELRHFTPICIAPKTPPKRLPNGKLRDTTIIKPINLSSSLNGSNSKSRFGSVQNKMTLKVLSNNFLRTKPPSIEDIEMDDEVDVINSEVNMSSSDLNSNITDELPIEIIKEQELIQKRIKREQEQLQKRIKQEQEDMAIALKLHNKWNKEKTKVKRRHGYQLRSARRSRRKT</sequence>
<dbReference type="AlphaFoldDB" id="R4WDT0"/>
<dbReference type="SMART" id="SM00184">
    <property type="entry name" value="RING"/>
    <property type="match status" value="1"/>
</dbReference>